<dbReference type="Proteomes" id="UP001596039">
    <property type="component" value="Unassembled WGS sequence"/>
</dbReference>
<dbReference type="PANTHER" id="PTHR32243">
    <property type="entry name" value="MALTOSE TRANSPORT SYSTEM PERMEASE-RELATED"/>
    <property type="match status" value="1"/>
</dbReference>
<proteinExistence type="inferred from homology"/>
<feature type="transmembrane region" description="Helical" evidence="7">
    <location>
        <begin position="7"/>
        <end position="28"/>
    </location>
</feature>
<feature type="transmembrane region" description="Helical" evidence="7">
    <location>
        <begin position="137"/>
        <end position="160"/>
    </location>
</feature>
<evidence type="ECO:0000256" key="2">
    <source>
        <dbReference type="ARBA" id="ARBA00022448"/>
    </source>
</evidence>
<feature type="transmembrane region" description="Helical" evidence="7">
    <location>
        <begin position="181"/>
        <end position="203"/>
    </location>
</feature>
<comment type="subcellular location">
    <subcellularLocation>
        <location evidence="1 7">Cell membrane</location>
        <topology evidence="1 7">Multi-pass membrane protein</topology>
    </subcellularLocation>
</comment>
<dbReference type="RefSeq" id="WP_386740144.1">
    <property type="nucleotide sequence ID" value="NZ_JBHSMG010000002.1"/>
</dbReference>
<dbReference type="PANTHER" id="PTHR32243:SF18">
    <property type="entry name" value="INNER MEMBRANE ABC TRANSPORTER PERMEASE PROTEIN YCJP"/>
    <property type="match status" value="1"/>
</dbReference>
<feature type="transmembrane region" description="Helical" evidence="7">
    <location>
        <begin position="104"/>
        <end position="125"/>
    </location>
</feature>
<protein>
    <submittedName>
        <fullName evidence="9">Carbohydrate ABC transporter permease</fullName>
    </submittedName>
</protein>
<evidence type="ECO:0000313" key="10">
    <source>
        <dbReference type="Proteomes" id="UP001596039"/>
    </source>
</evidence>
<dbReference type="InterPro" id="IPR000515">
    <property type="entry name" value="MetI-like"/>
</dbReference>
<evidence type="ECO:0000259" key="8">
    <source>
        <dbReference type="PROSITE" id="PS50928"/>
    </source>
</evidence>
<keyword evidence="5 7" id="KW-1133">Transmembrane helix</keyword>
<dbReference type="InterPro" id="IPR035906">
    <property type="entry name" value="MetI-like_sf"/>
</dbReference>
<keyword evidence="2 7" id="KW-0813">Transport</keyword>
<evidence type="ECO:0000256" key="7">
    <source>
        <dbReference type="RuleBase" id="RU363032"/>
    </source>
</evidence>
<keyword evidence="6 7" id="KW-0472">Membrane</keyword>
<dbReference type="CDD" id="cd06261">
    <property type="entry name" value="TM_PBP2"/>
    <property type="match status" value="1"/>
</dbReference>
<comment type="caution">
    <text evidence="9">The sequence shown here is derived from an EMBL/GenBank/DDBJ whole genome shotgun (WGS) entry which is preliminary data.</text>
</comment>
<reference evidence="10" key="1">
    <citation type="journal article" date="2019" name="Int. J. Syst. Evol. Microbiol.">
        <title>The Global Catalogue of Microorganisms (GCM) 10K type strain sequencing project: providing services to taxonomists for standard genome sequencing and annotation.</title>
        <authorList>
            <consortium name="The Broad Institute Genomics Platform"/>
            <consortium name="The Broad Institute Genome Sequencing Center for Infectious Disease"/>
            <person name="Wu L."/>
            <person name="Ma J."/>
        </authorList>
    </citation>
    <scope>NUCLEOTIDE SEQUENCE [LARGE SCALE GENOMIC DNA]</scope>
    <source>
        <strain evidence="10">CGMCC 4.6997</strain>
    </source>
</reference>
<dbReference type="Gene3D" id="1.10.3720.10">
    <property type="entry name" value="MetI-like"/>
    <property type="match status" value="1"/>
</dbReference>
<organism evidence="9 10">
    <name type="scientific">Lysinimonas soli</name>
    <dbReference type="NCBI Taxonomy" id="1074233"/>
    <lineage>
        <taxon>Bacteria</taxon>
        <taxon>Bacillati</taxon>
        <taxon>Actinomycetota</taxon>
        <taxon>Actinomycetes</taxon>
        <taxon>Micrococcales</taxon>
        <taxon>Microbacteriaceae</taxon>
        <taxon>Lysinimonas</taxon>
    </lineage>
</organism>
<feature type="transmembrane region" description="Helical" evidence="7">
    <location>
        <begin position="70"/>
        <end position="92"/>
    </location>
</feature>
<evidence type="ECO:0000256" key="6">
    <source>
        <dbReference type="ARBA" id="ARBA00023136"/>
    </source>
</evidence>
<dbReference type="EMBL" id="JBHSMG010000002">
    <property type="protein sequence ID" value="MFC5502450.1"/>
    <property type="molecule type" value="Genomic_DNA"/>
</dbReference>
<keyword evidence="3" id="KW-1003">Cell membrane</keyword>
<sequence>MRRSRAWWRTAIGVLLTALMLFPLYWMINVSLTQPTQLRKDPPDFFPLDPTFDGYSKVIGEQLPYLGTSLIVGLATVALTLTLSAPAAFALAKLRPRGGTALNFLLLIAQMIPSIIMAMGFYLIFNNWGVLNTIPGLVLADSTLAVPFGVLIFTAFMSGIPDELMSAAKIDGANAWRTFRSIVLPVSRNSVVTVSLFTFLWAWSDFIFASTLNRGGELQPITIGIYRYIGNNTQDWNAIMATAVVASVPAAVLLVVAQRYVAAGVTAGAVKD</sequence>
<keyword evidence="10" id="KW-1185">Reference proteome</keyword>
<dbReference type="Pfam" id="PF00528">
    <property type="entry name" value="BPD_transp_1"/>
    <property type="match status" value="1"/>
</dbReference>
<feature type="transmembrane region" description="Helical" evidence="7">
    <location>
        <begin position="236"/>
        <end position="257"/>
    </location>
</feature>
<feature type="domain" description="ABC transmembrane type-1" evidence="8">
    <location>
        <begin position="66"/>
        <end position="257"/>
    </location>
</feature>
<dbReference type="PROSITE" id="PS50928">
    <property type="entry name" value="ABC_TM1"/>
    <property type="match status" value="1"/>
</dbReference>
<evidence type="ECO:0000256" key="1">
    <source>
        <dbReference type="ARBA" id="ARBA00004651"/>
    </source>
</evidence>
<evidence type="ECO:0000313" key="9">
    <source>
        <dbReference type="EMBL" id="MFC5502450.1"/>
    </source>
</evidence>
<evidence type="ECO:0000256" key="5">
    <source>
        <dbReference type="ARBA" id="ARBA00022989"/>
    </source>
</evidence>
<dbReference type="SUPFAM" id="SSF161098">
    <property type="entry name" value="MetI-like"/>
    <property type="match status" value="1"/>
</dbReference>
<name>A0ABW0NQW9_9MICO</name>
<comment type="similarity">
    <text evidence="7">Belongs to the binding-protein-dependent transport system permease family.</text>
</comment>
<dbReference type="InterPro" id="IPR050901">
    <property type="entry name" value="BP-dep_ABC_trans_perm"/>
</dbReference>
<evidence type="ECO:0000256" key="4">
    <source>
        <dbReference type="ARBA" id="ARBA00022692"/>
    </source>
</evidence>
<gene>
    <name evidence="9" type="ORF">ACFPJ4_09390</name>
</gene>
<keyword evidence="4 7" id="KW-0812">Transmembrane</keyword>
<accession>A0ABW0NQW9</accession>
<evidence type="ECO:0000256" key="3">
    <source>
        <dbReference type="ARBA" id="ARBA00022475"/>
    </source>
</evidence>